<keyword evidence="2" id="KW-1185">Reference proteome</keyword>
<accession>A0A1M5BY84</accession>
<dbReference type="Proteomes" id="UP000184518">
    <property type="component" value="Unassembled WGS sequence"/>
</dbReference>
<name>A0A1M5BY84_9FLAO</name>
<proteinExistence type="predicted"/>
<dbReference type="OrthoDB" id="1254311at2"/>
<protein>
    <submittedName>
        <fullName evidence="1">Uncharacterized protein</fullName>
    </submittedName>
</protein>
<organism evidence="1 2">
    <name type="scientific">Chryseobacterium arachidis</name>
    <dbReference type="NCBI Taxonomy" id="1416778"/>
    <lineage>
        <taxon>Bacteria</taxon>
        <taxon>Pseudomonadati</taxon>
        <taxon>Bacteroidota</taxon>
        <taxon>Flavobacteriia</taxon>
        <taxon>Flavobacteriales</taxon>
        <taxon>Weeksellaceae</taxon>
        <taxon>Chryseobacterium group</taxon>
        <taxon>Chryseobacterium</taxon>
    </lineage>
</organism>
<reference evidence="2" key="1">
    <citation type="submission" date="2016-11" db="EMBL/GenBank/DDBJ databases">
        <authorList>
            <person name="Varghese N."/>
            <person name="Submissions S."/>
        </authorList>
    </citation>
    <scope>NUCLEOTIDE SEQUENCE [LARGE SCALE GENOMIC DNA]</scope>
    <source>
        <strain evidence="2">DSM 27619</strain>
    </source>
</reference>
<dbReference type="STRING" id="1416778.SAMN05443633_104331"/>
<gene>
    <name evidence="1" type="ORF">SAMN05443633_104331</name>
</gene>
<sequence>MGSHSTDTILVIEKTLTKEIVNIVDEIMLENNFTLAYDYTHFYFEDTDPSPDSDTDDAKSIMVETLEDALKTLEEFKEHPTGGSYSYDMHWGYNQDKHALGYTLLVAFLSFDYKNIEAVIFYVRENIFELAHEKELKKVFAEINKRIKVIAATQTTNYYQEDYHEIDVIEDVLSGNIHQKYAYKFSE</sequence>
<dbReference type="AlphaFoldDB" id="A0A1M5BY84"/>
<dbReference type="EMBL" id="FQUT01000004">
    <property type="protein sequence ID" value="SHF47297.1"/>
    <property type="molecule type" value="Genomic_DNA"/>
</dbReference>
<evidence type="ECO:0000313" key="1">
    <source>
        <dbReference type="EMBL" id="SHF47297.1"/>
    </source>
</evidence>
<dbReference type="RefSeq" id="WP_072956704.1">
    <property type="nucleotide sequence ID" value="NZ_FQUT01000004.1"/>
</dbReference>
<evidence type="ECO:0000313" key="2">
    <source>
        <dbReference type="Proteomes" id="UP000184518"/>
    </source>
</evidence>